<feature type="transmembrane region" description="Helical" evidence="2">
    <location>
        <begin position="287"/>
        <end position="306"/>
    </location>
</feature>
<evidence type="ECO:0000313" key="3">
    <source>
        <dbReference type="EMBL" id="KAK2630017.1"/>
    </source>
</evidence>
<gene>
    <name evidence="3" type="ORF">QTJ16_000837</name>
</gene>
<feature type="transmembrane region" description="Helical" evidence="2">
    <location>
        <begin position="175"/>
        <end position="197"/>
    </location>
</feature>
<proteinExistence type="predicted"/>
<evidence type="ECO:0000256" key="2">
    <source>
        <dbReference type="SAM" id="Phobius"/>
    </source>
</evidence>
<keyword evidence="2" id="KW-0472">Membrane</keyword>
<keyword evidence="2" id="KW-0812">Transmembrane</keyword>
<keyword evidence="2" id="KW-1133">Transmembrane helix</keyword>
<dbReference type="AlphaFoldDB" id="A0AAD9WFP7"/>
<organism evidence="3 4">
    <name type="scientific">Diplocarpon rosae</name>
    <dbReference type="NCBI Taxonomy" id="946125"/>
    <lineage>
        <taxon>Eukaryota</taxon>
        <taxon>Fungi</taxon>
        <taxon>Dikarya</taxon>
        <taxon>Ascomycota</taxon>
        <taxon>Pezizomycotina</taxon>
        <taxon>Leotiomycetes</taxon>
        <taxon>Helotiales</taxon>
        <taxon>Drepanopezizaceae</taxon>
        <taxon>Diplocarpon</taxon>
    </lineage>
</organism>
<reference evidence="3" key="1">
    <citation type="submission" date="2023-06" db="EMBL/GenBank/DDBJ databases">
        <title>Draft genome of Marssonina rosae.</title>
        <authorList>
            <person name="Cheng Q."/>
        </authorList>
    </citation>
    <scope>NUCLEOTIDE SEQUENCE</scope>
    <source>
        <strain evidence="3">R4</strain>
    </source>
</reference>
<sequence length="405" mass="43820">MASLVISHILYSLIAARDAALQEGVAWNSLQRRGQTEASDIVGTVLMVIVVLINLAIFVPLSFVVLYTLHSLYPTLAIVEAADSPPDYEFVASDDFESANSGNVNRIAASKGLSIVAGISANGEGPSASSLREETTRTPSSQPGPLAVSILPTFRLLRDSTGGSWRGGLTRACKWRVYATLGTAAIMGITMSAIPYFPLSAASILASLAVTKLETAWVHGAISTQPDRALWAHLPDYVLILKATAFPIFAKALALELIKCVILLMLDPRSGSSDYFGLIPRYTQANVWVLLVALAVYLALYTLFIVPAEVILTRTRASMLPNDTNTLVPLDVSIQSYNPEDMGCWSWMHSWEKLSRESWIRIAKIYTKIYLTTVAVEVLSVALIACEMLLVSLVNMALTPSGARA</sequence>
<evidence type="ECO:0000313" key="4">
    <source>
        <dbReference type="Proteomes" id="UP001285354"/>
    </source>
</evidence>
<protein>
    <submittedName>
        <fullName evidence="3">Uncharacterized protein</fullName>
    </submittedName>
</protein>
<accession>A0AAD9WFP7</accession>
<feature type="transmembrane region" description="Helical" evidence="2">
    <location>
        <begin position="378"/>
        <end position="398"/>
    </location>
</feature>
<comment type="caution">
    <text evidence="3">The sequence shown here is derived from an EMBL/GenBank/DDBJ whole genome shotgun (WGS) entry which is preliminary data.</text>
</comment>
<feature type="region of interest" description="Disordered" evidence="1">
    <location>
        <begin position="124"/>
        <end position="143"/>
    </location>
</feature>
<evidence type="ECO:0000256" key="1">
    <source>
        <dbReference type="SAM" id="MobiDB-lite"/>
    </source>
</evidence>
<dbReference type="EMBL" id="JAUBYV010000001">
    <property type="protein sequence ID" value="KAK2630017.1"/>
    <property type="molecule type" value="Genomic_DNA"/>
</dbReference>
<dbReference type="Proteomes" id="UP001285354">
    <property type="component" value="Unassembled WGS sequence"/>
</dbReference>
<feature type="transmembrane region" description="Helical" evidence="2">
    <location>
        <begin position="44"/>
        <end position="69"/>
    </location>
</feature>
<name>A0AAD9WFP7_9HELO</name>
<keyword evidence="4" id="KW-1185">Reference proteome</keyword>